<dbReference type="Pfam" id="PF13517">
    <property type="entry name" value="FG-GAP_3"/>
    <property type="match status" value="3"/>
</dbReference>
<accession>A0A1H9L1Q3</accession>
<evidence type="ECO:0000313" key="3">
    <source>
        <dbReference type="Proteomes" id="UP000199021"/>
    </source>
</evidence>
<sequence>MLRNLVILCCLVTFLCTCDRAPDPLFRVRTDTGVMSTNQLQETEDFNIIEYLYYYNGGGVAATDISGDGLPDLYFTNNQGPNKYYINEGDFKFRDATEEGAVAGAGDWSTGISVVDINQDGRMDLYVCNVSGYKGLEGKNELFIQQTDGTFVESAADYGLDFAGFNTQAYWFDYDLDGDLDMYLLRHSVHNDATYGTAEGREVPDSLAGDLLLRNDLNLDSLSESPKPLSRGEGLGRGFSNVTTAANLFSSKIAYGLSAAIADFNQDSFPDIYVCNDFSENDYYYINQQDGTFRESVRELTGHTTNFSMGSDVGYFDGDRWPDLFTLDMRPNDESILKSTMSSDQPNVYNLKRKLGYYDQLPHNALQWNRGNGNFSEVAEMAGVAASDWSWSCLIEDFDLDRRPDIFIANGIERRPNSLDFLKFISSGLARRATNLEVLANMPDGHVPNQAYRQTGNLTFEEVAADWGLDLNGSSTGAAVADFDQDGDADLVLNNLNAPATIYENVHQPKQKSMGASFNPVTQSPARYDPDRLICPQRGMMSQSEGSYGSIYGTAAKYRKWYTVKPSGIVRPENKENFFDREPLVMAAPRGNGYPVMSFDGGIAIPSPSRTTFTVYRWNGQALDSVETLALPPLHYKYELFRPDKALEANFPAQEESLYAEAFGSINSWKGGDVRDPLGFPTGLWQSLTTVSGDGGPETTLIAGNWGLNSTLGTATKEAPVRLYEADFDGNGKKDPLYTYVRNGQEMTVADKDELAGQIPSFRRNNLSYTDFARRSFGENFPDLSLEPETAETLHHLRLTRLSGLNWKADTLPMATQITTVNCAWEMKEGILLGGNKQEVLPRIGRQDAAALQLLRDDHSLEFIDLGGANNRLEVRQLVPLDDRHVLIVVAAGEHLILGW</sequence>
<dbReference type="PANTHER" id="PTHR16026:SF0">
    <property type="entry name" value="CARTILAGE ACIDIC PROTEIN 1"/>
    <property type="match status" value="1"/>
</dbReference>
<dbReference type="InterPro" id="IPR027039">
    <property type="entry name" value="Crtac1"/>
</dbReference>
<dbReference type="PANTHER" id="PTHR16026">
    <property type="entry name" value="CARTILAGE ACIDIC PROTEIN 1"/>
    <property type="match status" value="1"/>
</dbReference>
<dbReference type="SUPFAM" id="SSF69318">
    <property type="entry name" value="Integrin alpha N-terminal domain"/>
    <property type="match status" value="1"/>
</dbReference>
<dbReference type="Proteomes" id="UP000199021">
    <property type="component" value="Unassembled WGS sequence"/>
</dbReference>
<keyword evidence="1" id="KW-0732">Signal</keyword>
<gene>
    <name evidence="2" type="ORF">SAMN05444359_12287</name>
</gene>
<organism evidence="2 3">
    <name type="scientific">Neolewinella agarilytica</name>
    <dbReference type="NCBI Taxonomy" id="478744"/>
    <lineage>
        <taxon>Bacteria</taxon>
        <taxon>Pseudomonadati</taxon>
        <taxon>Bacteroidota</taxon>
        <taxon>Saprospiria</taxon>
        <taxon>Saprospirales</taxon>
        <taxon>Lewinellaceae</taxon>
        <taxon>Neolewinella</taxon>
    </lineage>
</organism>
<reference evidence="3" key="1">
    <citation type="submission" date="2016-10" db="EMBL/GenBank/DDBJ databases">
        <authorList>
            <person name="Varghese N."/>
            <person name="Submissions S."/>
        </authorList>
    </citation>
    <scope>NUCLEOTIDE SEQUENCE [LARGE SCALE GENOMIC DNA]</scope>
    <source>
        <strain evidence="3">DSM 24740</strain>
    </source>
</reference>
<dbReference type="InterPro" id="IPR028994">
    <property type="entry name" value="Integrin_alpha_N"/>
</dbReference>
<dbReference type="EMBL" id="FOFB01000022">
    <property type="protein sequence ID" value="SER05374.1"/>
    <property type="molecule type" value="Genomic_DNA"/>
</dbReference>
<dbReference type="RefSeq" id="WP_139211937.1">
    <property type="nucleotide sequence ID" value="NZ_FOFB01000022.1"/>
</dbReference>
<dbReference type="InParanoid" id="A0A1H9L1Q3"/>
<protein>
    <submittedName>
        <fullName evidence="2">Repeat domain-containing protein</fullName>
    </submittedName>
</protein>
<dbReference type="AlphaFoldDB" id="A0A1H9L1Q3"/>
<dbReference type="OrthoDB" id="1488578at2"/>
<dbReference type="InterPro" id="IPR013517">
    <property type="entry name" value="FG-GAP"/>
</dbReference>
<dbReference type="STRING" id="478744.SAMN05444359_12287"/>
<evidence type="ECO:0000313" key="2">
    <source>
        <dbReference type="EMBL" id="SER05374.1"/>
    </source>
</evidence>
<name>A0A1H9L1Q3_9BACT</name>
<proteinExistence type="predicted"/>
<evidence type="ECO:0000256" key="1">
    <source>
        <dbReference type="ARBA" id="ARBA00022729"/>
    </source>
</evidence>
<keyword evidence="3" id="KW-1185">Reference proteome</keyword>
<dbReference type="Gene3D" id="2.130.10.130">
    <property type="entry name" value="Integrin alpha, N-terminal"/>
    <property type="match status" value="2"/>
</dbReference>